<keyword evidence="6 12" id="KW-1133">Transmembrane helix</keyword>
<feature type="transmembrane region" description="Helical" evidence="12">
    <location>
        <begin position="60"/>
        <end position="78"/>
    </location>
</feature>
<feature type="transmembrane region" description="Helical" evidence="12">
    <location>
        <begin position="98"/>
        <end position="120"/>
    </location>
</feature>
<feature type="domain" description="G-protein coupled receptors family 1 profile" evidence="13">
    <location>
        <begin position="35"/>
        <end position="297"/>
    </location>
</feature>
<dbReference type="FunFam" id="1.20.1070.10:FF:000051">
    <property type="entry name" value="Vomeronasal type-1 receptor"/>
    <property type="match status" value="1"/>
</dbReference>
<feature type="transmembrane region" description="Helical" evidence="12">
    <location>
        <begin position="193"/>
        <end position="220"/>
    </location>
</feature>
<dbReference type="InterPro" id="IPR017452">
    <property type="entry name" value="GPCR_Rhodpsn_7TM"/>
</dbReference>
<feature type="transmembrane region" description="Helical" evidence="12">
    <location>
        <begin position="276"/>
        <end position="299"/>
    </location>
</feature>
<evidence type="ECO:0000256" key="12">
    <source>
        <dbReference type="RuleBase" id="RU364061"/>
    </source>
</evidence>
<dbReference type="Pfam" id="PF03402">
    <property type="entry name" value="V1R"/>
    <property type="match status" value="1"/>
</dbReference>
<keyword evidence="10 12" id="KW-0675">Receptor</keyword>
<comment type="similarity">
    <text evidence="2 12">Belongs to the G-protein coupled receptor 1 family.</text>
</comment>
<keyword evidence="5 12" id="KW-0812">Transmembrane</keyword>
<keyword evidence="9" id="KW-1015">Disulfide bond</keyword>
<comment type="subcellular location">
    <subcellularLocation>
        <location evidence="1 12">Cell membrane</location>
        <topology evidence="1 12">Multi-pass membrane protein</topology>
    </subcellularLocation>
</comment>
<evidence type="ECO:0000256" key="6">
    <source>
        <dbReference type="ARBA" id="ARBA00022989"/>
    </source>
</evidence>
<evidence type="ECO:0000256" key="3">
    <source>
        <dbReference type="ARBA" id="ARBA00022475"/>
    </source>
</evidence>
<evidence type="ECO:0000256" key="5">
    <source>
        <dbReference type="ARBA" id="ARBA00022692"/>
    </source>
</evidence>
<dbReference type="GO" id="GO:0019236">
    <property type="term" value="P:response to pheromone"/>
    <property type="evidence" value="ECO:0007669"/>
    <property type="project" value="UniProtKB-KW"/>
</dbReference>
<dbReference type="GO" id="GO:0016503">
    <property type="term" value="F:pheromone receptor activity"/>
    <property type="evidence" value="ECO:0007669"/>
    <property type="project" value="InterPro"/>
</dbReference>
<dbReference type="HOGENOM" id="CLU_058641_0_0_1"/>
<keyword evidence="3 12" id="KW-1003">Cell membrane</keyword>
<evidence type="ECO:0000259" key="13">
    <source>
        <dbReference type="PROSITE" id="PS50262"/>
    </source>
</evidence>
<feature type="transmembrane region" description="Helical" evidence="12">
    <location>
        <begin position="247"/>
        <end position="270"/>
    </location>
</feature>
<keyword evidence="11 12" id="KW-0807">Transducer</keyword>
<dbReference type="GO" id="GO:0007606">
    <property type="term" value="P:sensory perception of chemical stimulus"/>
    <property type="evidence" value="ECO:0007669"/>
    <property type="project" value="UniProtKB-ARBA"/>
</dbReference>
<evidence type="ECO:0000256" key="7">
    <source>
        <dbReference type="ARBA" id="ARBA00023040"/>
    </source>
</evidence>
<keyword evidence="4 12" id="KW-0589">Pheromone response</keyword>
<reference evidence="14" key="2">
    <citation type="submission" date="2025-08" db="UniProtKB">
        <authorList>
            <consortium name="Ensembl"/>
        </authorList>
    </citation>
    <scope>IDENTIFICATION</scope>
    <source>
        <strain evidence="14">Thorbecke</strain>
    </source>
</reference>
<evidence type="ECO:0000256" key="10">
    <source>
        <dbReference type="ARBA" id="ARBA00023170"/>
    </source>
</evidence>
<dbReference type="GO" id="GO:0005886">
    <property type="term" value="C:plasma membrane"/>
    <property type="evidence" value="ECO:0007669"/>
    <property type="project" value="UniProtKB-SubCell"/>
</dbReference>
<dbReference type="CTD" id="100310974"/>
<dbReference type="SUPFAM" id="SSF81321">
    <property type="entry name" value="Family A G protein-coupled receptor-like"/>
    <property type="match status" value="1"/>
</dbReference>
<dbReference type="Proteomes" id="UP000001811">
    <property type="component" value="Chromosome 9"/>
</dbReference>
<evidence type="ECO:0000256" key="11">
    <source>
        <dbReference type="ARBA" id="ARBA00023224"/>
    </source>
</evidence>
<evidence type="ECO:0000256" key="1">
    <source>
        <dbReference type="ARBA" id="ARBA00004651"/>
    </source>
</evidence>
<evidence type="ECO:0000256" key="4">
    <source>
        <dbReference type="ARBA" id="ARBA00022507"/>
    </source>
</evidence>
<dbReference type="OrthoDB" id="9606139at2759"/>
<dbReference type="eggNOG" id="ENOG502SNRJ">
    <property type="taxonomic scope" value="Eukaryota"/>
</dbReference>
<evidence type="ECO:0000313" key="14">
    <source>
        <dbReference type="Ensembl" id="ENSOCUP00000017373.2"/>
    </source>
</evidence>
<reference evidence="14 15" key="1">
    <citation type="journal article" date="2011" name="Nature">
        <title>A high-resolution map of human evolutionary constraint using 29 mammals.</title>
        <authorList>
            <person name="Lindblad-Toh K."/>
            <person name="Garber M."/>
            <person name="Zuk O."/>
            <person name="Lin M.F."/>
            <person name="Parker B.J."/>
            <person name="Washietl S."/>
            <person name="Kheradpour P."/>
            <person name="Ernst J."/>
            <person name="Jordan G."/>
            <person name="Mauceli E."/>
            <person name="Ward L.D."/>
            <person name="Lowe C.B."/>
            <person name="Holloway A.K."/>
            <person name="Clamp M."/>
            <person name="Gnerre S."/>
            <person name="Alfoldi J."/>
            <person name="Beal K."/>
            <person name="Chang J."/>
            <person name="Clawson H."/>
            <person name="Cuff J."/>
            <person name="Di Palma F."/>
            <person name="Fitzgerald S."/>
            <person name="Flicek P."/>
            <person name="Guttman M."/>
            <person name="Hubisz M.J."/>
            <person name="Jaffe D.B."/>
            <person name="Jungreis I."/>
            <person name="Kent W.J."/>
            <person name="Kostka D."/>
            <person name="Lara M."/>
            <person name="Martins A.L."/>
            <person name="Massingham T."/>
            <person name="Moltke I."/>
            <person name="Raney B.J."/>
            <person name="Rasmussen M.D."/>
            <person name="Robinson J."/>
            <person name="Stark A."/>
            <person name="Vilella A.J."/>
            <person name="Wen J."/>
            <person name="Xie X."/>
            <person name="Zody M.C."/>
            <person name="Baldwin J."/>
            <person name="Bloom T."/>
            <person name="Chin C.W."/>
            <person name="Heiman D."/>
            <person name="Nicol R."/>
            <person name="Nusbaum C."/>
            <person name="Young S."/>
            <person name="Wilkinson J."/>
            <person name="Worley K.C."/>
            <person name="Kovar C.L."/>
            <person name="Muzny D.M."/>
            <person name="Gibbs R.A."/>
            <person name="Cree A."/>
            <person name="Dihn H.H."/>
            <person name="Fowler G."/>
            <person name="Jhangiani S."/>
            <person name="Joshi V."/>
            <person name="Lee S."/>
            <person name="Lewis L.R."/>
            <person name="Nazareth L.V."/>
            <person name="Okwuonu G."/>
            <person name="Santibanez J."/>
            <person name="Warren W.C."/>
            <person name="Mardis E.R."/>
            <person name="Weinstock G.M."/>
            <person name="Wilson R.K."/>
            <person name="Delehaunty K."/>
            <person name="Dooling D."/>
            <person name="Fronik C."/>
            <person name="Fulton L."/>
            <person name="Fulton B."/>
            <person name="Graves T."/>
            <person name="Minx P."/>
            <person name="Sodergren E."/>
            <person name="Birney E."/>
            <person name="Margulies E.H."/>
            <person name="Herrero J."/>
            <person name="Green E.D."/>
            <person name="Haussler D."/>
            <person name="Siepel A."/>
            <person name="Goldman N."/>
            <person name="Pollard K.S."/>
            <person name="Pedersen J.S."/>
            <person name="Lander E.S."/>
            <person name="Kellis M."/>
        </authorList>
    </citation>
    <scope>NUCLEOTIDE SEQUENCE [LARGE SCALE GENOMIC DNA]</scope>
    <source>
        <strain evidence="14 15">Thorbecke inbred</strain>
    </source>
</reference>
<dbReference type="GeneTree" id="ENSGT01030000234553"/>
<feature type="transmembrane region" description="Helical" evidence="12">
    <location>
        <begin position="23"/>
        <end position="48"/>
    </location>
</feature>
<dbReference type="PANTHER" id="PTHR24062">
    <property type="entry name" value="VOMERONASAL TYPE-1 RECEPTOR"/>
    <property type="match status" value="1"/>
</dbReference>
<evidence type="ECO:0000256" key="9">
    <source>
        <dbReference type="ARBA" id="ARBA00023157"/>
    </source>
</evidence>
<evidence type="ECO:0000256" key="2">
    <source>
        <dbReference type="ARBA" id="ARBA00010663"/>
    </source>
</evidence>
<dbReference type="InParanoid" id="G1TK89"/>
<dbReference type="GeneID" id="100310974"/>
<dbReference type="KEGG" id="ocu:100310974"/>
<protein>
    <recommendedName>
        <fullName evidence="12">Vomeronasal type-1 receptor</fullName>
    </recommendedName>
</protein>
<dbReference type="EMBL" id="AAGW02056357">
    <property type="status" value="NOT_ANNOTATED_CDS"/>
    <property type="molecule type" value="Genomic_DNA"/>
</dbReference>
<name>G1TK89_RABIT</name>
<sequence length="328" mass="37586">MYTSSTYNIYKNYEIYESNEMKFILYTEISIGISANAFLLLFHVLNYFLQHRPKPIDMTVGLLALIHLVMLMIVVSQAMDMFGSQRSWDDVTCKAVFFSYRVLRALSLYTSCLLCVLQAITLSPRNSSLANFKQAFSQRILCSLFVLCMFSMFISSHTIISIVGTPNGTSHSVMYVTKSCSVWAMSYFLMQTFSILAIMREVVQIGIMALSSGYMVILLYRHRRKSQHLRDTSLSPRASPEQRATQTILVLMSFFMVISILDCIFSASRLMFNDDPILYCMHIIVSSNYATVSPCVFLCNEKRIITFVKSIRGRTIDVKLFNVRQFSK</sequence>
<keyword evidence="15" id="KW-1185">Reference proteome</keyword>
<organism evidence="14 15">
    <name type="scientific">Oryctolagus cuniculus</name>
    <name type="common">Rabbit</name>
    <dbReference type="NCBI Taxonomy" id="9986"/>
    <lineage>
        <taxon>Eukaryota</taxon>
        <taxon>Metazoa</taxon>
        <taxon>Chordata</taxon>
        <taxon>Craniata</taxon>
        <taxon>Vertebrata</taxon>
        <taxon>Euteleostomi</taxon>
        <taxon>Mammalia</taxon>
        <taxon>Eutheria</taxon>
        <taxon>Euarchontoglires</taxon>
        <taxon>Glires</taxon>
        <taxon>Lagomorpha</taxon>
        <taxon>Leporidae</taxon>
        <taxon>Oryctolagus</taxon>
    </lineage>
</organism>
<dbReference type="PRINTS" id="PR01534">
    <property type="entry name" value="VOMERONASL1R"/>
</dbReference>
<dbReference type="RefSeq" id="NP_001160668.1">
    <property type="nucleotide sequence ID" value="NM_001167196.1"/>
</dbReference>
<evidence type="ECO:0000256" key="8">
    <source>
        <dbReference type="ARBA" id="ARBA00023136"/>
    </source>
</evidence>
<keyword evidence="8 12" id="KW-0472">Membrane</keyword>
<keyword evidence="7 12" id="KW-0297">G-protein coupled receptor</keyword>
<gene>
    <name evidence="14" type="primary">ORYCUNV1R1507</name>
</gene>
<accession>G1TK89</accession>
<feature type="transmembrane region" description="Helical" evidence="12">
    <location>
        <begin position="140"/>
        <end position="164"/>
    </location>
</feature>
<proteinExistence type="inferred from homology"/>
<reference evidence="14" key="3">
    <citation type="submission" date="2025-09" db="UniProtKB">
        <authorList>
            <consortium name="Ensembl"/>
        </authorList>
    </citation>
    <scope>IDENTIFICATION</scope>
    <source>
        <strain evidence="14">Thorbecke</strain>
    </source>
</reference>
<dbReference type="InterPro" id="IPR004072">
    <property type="entry name" value="Vmron_rcpt_1"/>
</dbReference>
<dbReference type="AlphaFoldDB" id="G1TK89"/>
<dbReference type="Ensembl" id="ENSOCUT00000028101.2">
    <property type="protein sequence ID" value="ENSOCUP00000017373.2"/>
    <property type="gene ID" value="ENSOCUG00000031825.1"/>
</dbReference>
<dbReference type="Gene3D" id="1.20.1070.10">
    <property type="entry name" value="Rhodopsin 7-helix transmembrane proteins"/>
    <property type="match status" value="1"/>
</dbReference>
<evidence type="ECO:0000313" key="15">
    <source>
        <dbReference type="Proteomes" id="UP000001811"/>
    </source>
</evidence>
<dbReference type="PROSITE" id="PS50262">
    <property type="entry name" value="G_PROTEIN_RECEP_F1_2"/>
    <property type="match status" value="1"/>
</dbReference>
<dbReference type="CDD" id="cd13949">
    <property type="entry name" value="7tm_V1R_pheromone"/>
    <property type="match status" value="1"/>
</dbReference>